<keyword evidence="2" id="KW-0812">Transmembrane</keyword>
<keyword evidence="2" id="KW-0472">Membrane</keyword>
<feature type="region of interest" description="Disordered" evidence="1">
    <location>
        <begin position="216"/>
        <end position="247"/>
    </location>
</feature>
<feature type="compositionally biased region" description="Basic and acidic residues" evidence="1">
    <location>
        <begin position="216"/>
        <end position="225"/>
    </location>
</feature>
<evidence type="ECO:0000313" key="5">
    <source>
        <dbReference type="Proteomes" id="UP000005240"/>
    </source>
</evidence>
<feature type="transmembrane region" description="Helical" evidence="2">
    <location>
        <begin position="14"/>
        <end position="35"/>
    </location>
</feature>
<dbReference type="VEuPathDB" id="FungiDB:PTTG_05695"/>
<reference evidence="4 5" key="3">
    <citation type="journal article" date="2017" name="G3 (Bethesda)">
        <title>Comparative analysis highlights variable genome content of wheat rusts and divergence of the mating loci.</title>
        <authorList>
            <person name="Cuomo C.A."/>
            <person name="Bakkeren G."/>
            <person name="Khalil H.B."/>
            <person name="Panwar V."/>
            <person name="Joly D."/>
            <person name="Linning R."/>
            <person name="Sakthikumar S."/>
            <person name="Song X."/>
            <person name="Adiconis X."/>
            <person name="Fan L."/>
            <person name="Goldberg J.M."/>
            <person name="Levin J.Z."/>
            <person name="Young S."/>
            <person name="Zeng Q."/>
            <person name="Anikster Y."/>
            <person name="Bruce M."/>
            <person name="Wang M."/>
            <person name="Yin C."/>
            <person name="McCallum B."/>
            <person name="Szabo L.J."/>
            <person name="Hulbert S."/>
            <person name="Chen X."/>
            <person name="Fellers J.P."/>
        </authorList>
    </citation>
    <scope>NUCLEOTIDE SEQUENCE</scope>
    <source>
        <strain evidence="4">isolate 1-1 / race 1 (BBBD)</strain>
        <strain evidence="5">Isolate 1-1 / race 1 (BBBD)</strain>
    </source>
</reference>
<evidence type="ECO:0000313" key="3">
    <source>
        <dbReference type="EMBL" id="OAV91390.1"/>
    </source>
</evidence>
<reference evidence="3" key="2">
    <citation type="submission" date="2016-05" db="EMBL/GenBank/DDBJ databases">
        <title>Comparative analysis highlights variable genome content of wheat rusts and divergence of the mating loci.</title>
        <authorList>
            <person name="Cuomo C.A."/>
            <person name="Bakkeren G."/>
            <person name="Szabo L."/>
            <person name="Khalil H."/>
            <person name="Joly D."/>
            <person name="Goldberg J."/>
            <person name="Young S."/>
            <person name="Zeng Q."/>
            <person name="Fellers J."/>
        </authorList>
    </citation>
    <scope>NUCLEOTIDE SEQUENCE [LARGE SCALE GENOMIC DNA]</scope>
    <source>
        <strain evidence="3">1-1 BBBD Race 1</strain>
    </source>
</reference>
<dbReference type="OrthoDB" id="2507573at2759"/>
<sequence>MMVTRPQAFLVSKVSTLVVVSISPSLLLNYIEVFLNSVHIYSIRFPAPALSITGIFSSSQLFTVIRSATPPTSNSNIMQFFGLLLCTLMSLSVLTAPNGRTAARQRRSLDNEIKKSWMMQKRAADAPKGAVPAADSLPDLKSIVGGDVTQADFRNLLTEFLKSPVTPGAAPTVTLVGKAKATEMLTRLETAQKSAKPEQLSPKAAQTFLRMLKRFEGKTGEEVPKSTKPARRAAPPPTTPTAAGTKTGMDLLKAWVASLPEVQAATSTTVPATAPTTPVKAGKSTGKAK</sequence>
<reference evidence="4" key="4">
    <citation type="submission" date="2025-05" db="UniProtKB">
        <authorList>
            <consortium name="EnsemblFungi"/>
        </authorList>
    </citation>
    <scope>IDENTIFICATION</scope>
    <source>
        <strain evidence="4">isolate 1-1 / race 1 (BBBD)</strain>
    </source>
</reference>
<dbReference type="Proteomes" id="UP000005240">
    <property type="component" value="Unassembled WGS sequence"/>
</dbReference>
<organism evidence="3">
    <name type="scientific">Puccinia triticina (isolate 1-1 / race 1 (BBBD))</name>
    <name type="common">Brown leaf rust fungus</name>
    <dbReference type="NCBI Taxonomy" id="630390"/>
    <lineage>
        <taxon>Eukaryota</taxon>
        <taxon>Fungi</taxon>
        <taxon>Dikarya</taxon>
        <taxon>Basidiomycota</taxon>
        <taxon>Pucciniomycotina</taxon>
        <taxon>Pucciniomycetes</taxon>
        <taxon>Pucciniales</taxon>
        <taxon>Pucciniaceae</taxon>
        <taxon>Puccinia</taxon>
    </lineage>
</organism>
<accession>A0A180GFD3</accession>
<feature type="compositionally biased region" description="Low complexity" evidence="1">
    <location>
        <begin position="264"/>
        <end position="281"/>
    </location>
</feature>
<evidence type="ECO:0000313" key="4">
    <source>
        <dbReference type="EnsemblFungi" id="PTTG_05695-t43_1-p1"/>
    </source>
</evidence>
<dbReference type="EnsemblFungi" id="PTTG_05695-t43_1">
    <property type="protein sequence ID" value="PTTG_05695-t43_1-p1"/>
    <property type="gene ID" value="PTTG_05695"/>
</dbReference>
<keyword evidence="5" id="KW-1185">Reference proteome</keyword>
<dbReference type="AlphaFoldDB" id="A0A180GFD3"/>
<proteinExistence type="predicted"/>
<feature type="transmembrane region" description="Helical" evidence="2">
    <location>
        <begin position="77"/>
        <end position="97"/>
    </location>
</feature>
<dbReference type="EMBL" id="ADAS02000081">
    <property type="protein sequence ID" value="OAV91390.1"/>
    <property type="molecule type" value="Genomic_DNA"/>
</dbReference>
<evidence type="ECO:0000256" key="2">
    <source>
        <dbReference type="SAM" id="Phobius"/>
    </source>
</evidence>
<feature type="region of interest" description="Disordered" evidence="1">
    <location>
        <begin position="264"/>
        <end position="289"/>
    </location>
</feature>
<keyword evidence="2" id="KW-1133">Transmembrane helix</keyword>
<reference evidence="3" key="1">
    <citation type="submission" date="2009-11" db="EMBL/GenBank/DDBJ databases">
        <authorList>
            <consortium name="The Broad Institute Genome Sequencing Platform"/>
            <person name="Ward D."/>
            <person name="Feldgarden M."/>
            <person name="Earl A."/>
            <person name="Young S.K."/>
            <person name="Zeng Q."/>
            <person name="Koehrsen M."/>
            <person name="Alvarado L."/>
            <person name="Berlin A."/>
            <person name="Bochicchio J."/>
            <person name="Borenstein D."/>
            <person name="Chapman S.B."/>
            <person name="Chen Z."/>
            <person name="Engels R."/>
            <person name="Freedman E."/>
            <person name="Gellesch M."/>
            <person name="Goldberg J."/>
            <person name="Griggs A."/>
            <person name="Gujja S."/>
            <person name="Heilman E."/>
            <person name="Heiman D."/>
            <person name="Hepburn T."/>
            <person name="Howarth C."/>
            <person name="Jen D."/>
            <person name="Larson L."/>
            <person name="Lewis B."/>
            <person name="Mehta T."/>
            <person name="Park D."/>
            <person name="Pearson M."/>
            <person name="Roberts A."/>
            <person name="Saif S."/>
            <person name="Shea T."/>
            <person name="Shenoy N."/>
            <person name="Sisk P."/>
            <person name="Stolte C."/>
            <person name="Sykes S."/>
            <person name="Thomson T."/>
            <person name="Walk T."/>
            <person name="White J."/>
            <person name="Yandava C."/>
            <person name="Izard J."/>
            <person name="Baranova O.V."/>
            <person name="Blanton J.M."/>
            <person name="Tanner A.C."/>
            <person name="Dewhirst F.E."/>
            <person name="Haas B."/>
            <person name="Nusbaum C."/>
            <person name="Birren B."/>
        </authorList>
    </citation>
    <scope>NUCLEOTIDE SEQUENCE [LARGE SCALE GENOMIC DNA]</scope>
    <source>
        <strain evidence="3">1-1 BBBD Race 1</strain>
    </source>
</reference>
<name>A0A180GFD3_PUCT1</name>
<gene>
    <name evidence="3" type="ORF">PTTG_05695</name>
</gene>
<protein>
    <submittedName>
        <fullName evidence="3 4">Uncharacterized protein</fullName>
    </submittedName>
</protein>
<evidence type="ECO:0000256" key="1">
    <source>
        <dbReference type="SAM" id="MobiDB-lite"/>
    </source>
</evidence>